<dbReference type="InterPro" id="IPR006070">
    <property type="entry name" value="Sua5-like_dom"/>
</dbReference>
<dbReference type="RefSeq" id="WP_232521178.1">
    <property type="nucleotide sequence ID" value="NZ_AP018712.1"/>
</dbReference>
<dbReference type="PANTHER" id="PTHR17490:SF16">
    <property type="entry name" value="THREONYLCARBAMOYL-AMP SYNTHASE"/>
    <property type="match status" value="1"/>
</dbReference>
<evidence type="ECO:0000256" key="11">
    <source>
        <dbReference type="ARBA" id="ARBA00029774"/>
    </source>
</evidence>
<keyword evidence="6 13" id="KW-0808">Transferase</keyword>
<evidence type="ECO:0000256" key="5">
    <source>
        <dbReference type="ARBA" id="ARBA00022490"/>
    </source>
</evidence>
<keyword evidence="9 13" id="KW-0547">Nucleotide-binding</keyword>
<dbReference type="GO" id="GO:0000049">
    <property type="term" value="F:tRNA binding"/>
    <property type="evidence" value="ECO:0007669"/>
    <property type="project" value="TreeGrafter"/>
</dbReference>
<dbReference type="InterPro" id="IPR005145">
    <property type="entry name" value="Sua5_C"/>
</dbReference>
<feature type="binding site" evidence="14">
    <location>
        <position position="68"/>
    </location>
    <ligand>
        <name>L-threonine</name>
        <dbReference type="ChEBI" id="CHEBI:57926"/>
    </ligand>
</feature>
<evidence type="ECO:0000259" key="15">
    <source>
        <dbReference type="PROSITE" id="PS51163"/>
    </source>
</evidence>
<keyword evidence="8 13" id="KW-0548">Nucleotidyltransferase</keyword>
<dbReference type="PANTHER" id="PTHR17490">
    <property type="entry name" value="SUA5"/>
    <property type="match status" value="1"/>
</dbReference>
<dbReference type="GO" id="GO:0003725">
    <property type="term" value="F:double-stranded RNA binding"/>
    <property type="evidence" value="ECO:0007669"/>
    <property type="project" value="UniProtKB-UniRule"/>
</dbReference>
<evidence type="ECO:0000313" key="16">
    <source>
        <dbReference type="EMBL" id="BBE31403.1"/>
    </source>
</evidence>
<dbReference type="KEGG" id="ocy:OSSY52_15440"/>
<dbReference type="Gene3D" id="3.90.870.10">
    <property type="entry name" value="DHBP synthase"/>
    <property type="match status" value="1"/>
</dbReference>
<dbReference type="GO" id="GO:0006450">
    <property type="term" value="P:regulation of translational fidelity"/>
    <property type="evidence" value="ECO:0007669"/>
    <property type="project" value="TreeGrafter"/>
</dbReference>
<dbReference type="Gene3D" id="3.40.50.11030">
    <property type="entry name" value="Threonylcarbamoyl-AMP synthase, C-terminal domain"/>
    <property type="match status" value="1"/>
</dbReference>
<dbReference type="InterPro" id="IPR038385">
    <property type="entry name" value="Sua5/YwlC_C"/>
</dbReference>
<evidence type="ECO:0000256" key="8">
    <source>
        <dbReference type="ARBA" id="ARBA00022695"/>
    </source>
</evidence>
<keyword evidence="10 13" id="KW-0067">ATP-binding</keyword>
<feature type="binding site" evidence="14">
    <location>
        <position position="195"/>
    </location>
    <ligand>
        <name>ATP</name>
        <dbReference type="ChEBI" id="CHEBI:30616"/>
    </ligand>
</feature>
<dbReference type="InterPro" id="IPR010923">
    <property type="entry name" value="T(6)A37_SUA5"/>
</dbReference>
<evidence type="ECO:0000256" key="9">
    <source>
        <dbReference type="ARBA" id="ARBA00022741"/>
    </source>
</evidence>
<evidence type="ECO:0000256" key="7">
    <source>
        <dbReference type="ARBA" id="ARBA00022694"/>
    </source>
</evidence>
<evidence type="ECO:0000256" key="10">
    <source>
        <dbReference type="ARBA" id="ARBA00022840"/>
    </source>
</evidence>
<feature type="binding site" evidence="14">
    <location>
        <position position="63"/>
    </location>
    <ligand>
        <name>ATP</name>
        <dbReference type="ChEBI" id="CHEBI:30616"/>
    </ligand>
</feature>
<evidence type="ECO:0000256" key="12">
    <source>
        <dbReference type="ARBA" id="ARBA00048366"/>
    </source>
</evidence>
<protein>
    <recommendedName>
        <fullName evidence="4 13">Threonylcarbamoyl-AMP synthase</fullName>
        <shortName evidence="13">TC-AMP synthase</shortName>
        <ecNumber evidence="3 13">2.7.7.87</ecNumber>
    </recommendedName>
    <alternativeName>
        <fullName evidence="11 13">L-threonylcarbamoyladenylate synthase</fullName>
    </alternativeName>
</protein>
<feature type="binding site" evidence="14">
    <location>
        <position position="117"/>
    </location>
    <ligand>
        <name>ATP</name>
        <dbReference type="ChEBI" id="CHEBI:30616"/>
    </ligand>
</feature>
<proteinExistence type="inferred from homology"/>
<gene>
    <name evidence="16" type="ORF">OSSY52_15440</name>
</gene>
<sequence>MTKIFNIDSLNLNNDKLKEAGLALKNGKTVIFPTETVYGLGANGLDETAIKKIYKAKGRPSDNPLILHLSNVEDIKKYAYINEELLNKIKKITPGPITFVLIKKEIVPDIVTANRETVAIRIPAHPIARELIKNAGVPIAAPSANISGKPSLTRSKDVIEEMNNRVDYIITSDDPDFGLESTVIDLTKKNVVLLRPGPISPEKLKDIFGKIEVPDFIYGKKEADIAIAPGMKYRHYSPEKPVILVKDFSKDFKNDIKNFKKPVFFILKENLKFIKNDGFDYEIIDKNYFEFAVKLFALLRKYDKTHDAIIIESLKDEGIGIAIMNRLRKAASKII</sequence>
<dbReference type="FunCoup" id="A0A7G1G901">
    <property type="interactions" value="316"/>
</dbReference>
<evidence type="ECO:0000256" key="2">
    <source>
        <dbReference type="ARBA" id="ARBA00007663"/>
    </source>
</evidence>
<name>A0A7G1G901_9BACT</name>
<feature type="binding site" evidence="14">
    <location>
        <position position="59"/>
    </location>
    <ligand>
        <name>ATP</name>
        <dbReference type="ChEBI" id="CHEBI:30616"/>
    </ligand>
</feature>
<keyword evidence="5 13" id="KW-0963">Cytoplasm</keyword>
<dbReference type="GO" id="GO:0008033">
    <property type="term" value="P:tRNA processing"/>
    <property type="evidence" value="ECO:0007669"/>
    <property type="project" value="UniProtKB-KW"/>
</dbReference>
<organism evidence="16 17">
    <name type="scientific">Tepiditoga spiralis</name>
    <dbReference type="NCBI Taxonomy" id="2108365"/>
    <lineage>
        <taxon>Bacteria</taxon>
        <taxon>Thermotogati</taxon>
        <taxon>Thermotogota</taxon>
        <taxon>Thermotogae</taxon>
        <taxon>Petrotogales</taxon>
        <taxon>Petrotogaceae</taxon>
        <taxon>Tepiditoga</taxon>
    </lineage>
</organism>
<dbReference type="InParanoid" id="A0A7G1G901"/>
<feature type="binding site" evidence="14">
    <location>
        <position position="181"/>
    </location>
    <ligand>
        <name>L-threonine</name>
        <dbReference type="ChEBI" id="CHEBI:57926"/>
    </ligand>
</feature>
<dbReference type="PIRSF" id="PIRSF004930">
    <property type="entry name" value="Tln_factor_SUA5"/>
    <property type="match status" value="1"/>
</dbReference>
<evidence type="ECO:0000256" key="4">
    <source>
        <dbReference type="ARBA" id="ARBA00015492"/>
    </source>
</evidence>
<dbReference type="GO" id="GO:0005524">
    <property type="term" value="F:ATP binding"/>
    <property type="evidence" value="ECO:0007669"/>
    <property type="project" value="UniProtKB-UniRule"/>
</dbReference>
<feature type="binding site" evidence="14">
    <location>
        <position position="143"/>
    </location>
    <ligand>
        <name>ATP</name>
        <dbReference type="ChEBI" id="CHEBI:30616"/>
    </ligand>
</feature>
<comment type="catalytic activity">
    <reaction evidence="12 13">
        <text>L-threonine + hydrogencarbonate + ATP = L-threonylcarbamoyladenylate + diphosphate + H2O</text>
        <dbReference type="Rhea" id="RHEA:36407"/>
        <dbReference type="ChEBI" id="CHEBI:15377"/>
        <dbReference type="ChEBI" id="CHEBI:17544"/>
        <dbReference type="ChEBI" id="CHEBI:30616"/>
        <dbReference type="ChEBI" id="CHEBI:33019"/>
        <dbReference type="ChEBI" id="CHEBI:57926"/>
        <dbReference type="ChEBI" id="CHEBI:73682"/>
        <dbReference type="EC" id="2.7.7.87"/>
    </reaction>
</comment>
<comment type="subcellular location">
    <subcellularLocation>
        <location evidence="1 13">Cytoplasm</location>
    </subcellularLocation>
</comment>
<feature type="binding site" evidence="14">
    <location>
        <position position="141"/>
    </location>
    <ligand>
        <name>L-threonine</name>
        <dbReference type="ChEBI" id="CHEBI:57926"/>
    </ligand>
</feature>
<feature type="domain" description="YrdC-like" evidence="15">
    <location>
        <begin position="14"/>
        <end position="199"/>
    </location>
</feature>
<dbReference type="SUPFAM" id="SSF55821">
    <property type="entry name" value="YrdC/RibB"/>
    <property type="match status" value="1"/>
</dbReference>
<feature type="binding site" evidence="14">
    <location>
        <position position="36"/>
    </location>
    <ligand>
        <name>L-threonine</name>
        <dbReference type="ChEBI" id="CHEBI:57926"/>
    </ligand>
</feature>
<accession>A0A7G1G901</accession>
<evidence type="ECO:0000256" key="1">
    <source>
        <dbReference type="ARBA" id="ARBA00004496"/>
    </source>
</evidence>
<dbReference type="InterPro" id="IPR050156">
    <property type="entry name" value="TC-AMP_synthase_SUA5"/>
</dbReference>
<dbReference type="FunFam" id="3.90.870.10:FF:000009">
    <property type="entry name" value="Threonylcarbamoyl-AMP synthase, putative"/>
    <property type="match status" value="1"/>
</dbReference>
<dbReference type="EMBL" id="AP018712">
    <property type="protein sequence ID" value="BBE31403.1"/>
    <property type="molecule type" value="Genomic_DNA"/>
</dbReference>
<evidence type="ECO:0000256" key="6">
    <source>
        <dbReference type="ARBA" id="ARBA00022679"/>
    </source>
</evidence>
<reference evidence="16 17" key="1">
    <citation type="submission" date="2018-06" db="EMBL/GenBank/DDBJ databases">
        <title>Genome sequencing of Oceanotoga sp. sy52.</title>
        <authorList>
            <person name="Mori K."/>
        </authorList>
    </citation>
    <scope>NUCLEOTIDE SEQUENCE [LARGE SCALE GENOMIC DNA]</scope>
    <source>
        <strain evidence="17">sy52</strain>
    </source>
</reference>
<dbReference type="AlphaFoldDB" id="A0A7G1G901"/>
<evidence type="ECO:0000256" key="3">
    <source>
        <dbReference type="ARBA" id="ARBA00012584"/>
    </source>
</evidence>
<dbReference type="EC" id="2.7.7.87" evidence="3 13"/>
<dbReference type="InterPro" id="IPR017945">
    <property type="entry name" value="DHBP_synth_RibB-like_a/b_dom"/>
</dbReference>
<feature type="binding site" evidence="14">
    <location>
        <position position="151"/>
    </location>
    <ligand>
        <name>ATP</name>
        <dbReference type="ChEBI" id="CHEBI:30616"/>
    </ligand>
</feature>
<feature type="binding site" evidence="14">
    <location>
        <position position="121"/>
    </location>
    <ligand>
        <name>L-threonine</name>
        <dbReference type="ChEBI" id="CHEBI:57926"/>
    </ligand>
</feature>
<dbReference type="GO" id="GO:0005737">
    <property type="term" value="C:cytoplasm"/>
    <property type="evidence" value="ECO:0007669"/>
    <property type="project" value="UniProtKB-SubCell"/>
</dbReference>
<evidence type="ECO:0000313" key="17">
    <source>
        <dbReference type="Proteomes" id="UP000516361"/>
    </source>
</evidence>
<dbReference type="Proteomes" id="UP000516361">
    <property type="component" value="Chromosome"/>
</dbReference>
<dbReference type="Pfam" id="PF01300">
    <property type="entry name" value="Sua5_yciO_yrdC"/>
    <property type="match status" value="1"/>
</dbReference>
<comment type="similarity">
    <text evidence="2 13">Belongs to the SUA5 family.</text>
</comment>
<dbReference type="NCBIfam" id="TIGR00057">
    <property type="entry name" value="L-threonylcarbamoyladenylate synthase"/>
    <property type="match status" value="1"/>
</dbReference>
<dbReference type="PROSITE" id="PS51163">
    <property type="entry name" value="YRDC"/>
    <property type="match status" value="1"/>
</dbReference>
<dbReference type="GO" id="GO:0061710">
    <property type="term" value="F:L-threonylcarbamoyladenylate synthase"/>
    <property type="evidence" value="ECO:0007669"/>
    <property type="project" value="UniProtKB-EC"/>
</dbReference>
<feature type="binding site" evidence="14">
    <location>
        <position position="236"/>
    </location>
    <ligand>
        <name>ATP</name>
        <dbReference type="ChEBI" id="CHEBI:30616"/>
    </ligand>
</feature>
<dbReference type="Pfam" id="PF03481">
    <property type="entry name" value="Sua5_C"/>
    <property type="match status" value="1"/>
</dbReference>
<keyword evidence="17" id="KW-1185">Reference proteome</keyword>
<evidence type="ECO:0000256" key="14">
    <source>
        <dbReference type="PIRSR" id="PIRSR004930-1"/>
    </source>
</evidence>
<evidence type="ECO:0000256" key="13">
    <source>
        <dbReference type="PIRNR" id="PIRNR004930"/>
    </source>
</evidence>
<comment type="function">
    <text evidence="13">Required for the formation of a threonylcarbamoyl group on adenosine at position 37 (t(6)A37) in tRNAs that read codons beginning with adenine.</text>
</comment>
<keyword evidence="7 13" id="KW-0819">tRNA processing</keyword>